<comment type="caution">
    <text evidence="3">The sequence shown here is derived from an EMBL/GenBank/DDBJ whole genome shotgun (WGS) entry which is preliminary data.</text>
</comment>
<gene>
    <name evidence="3" type="ORF">ERUC_LOCUS21559</name>
</gene>
<dbReference type="AlphaFoldDB" id="A0ABC8KJP8"/>
<proteinExistence type="predicted"/>
<dbReference type="Pfam" id="PF22486">
    <property type="entry name" value="MATH_2"/>
    <property type="match status" value="1"/>
</dbReference>
<dbReference type="InterPro" id="IPR008974">
    <property type="entry name" value="TRAF-like"/>
</dbReference>
<evidence type="ECO:0000259" key="2">
    <source>
        <dbReference type="PROSITE" id="PS50144"/>
    </source>
</evidence>
<organism evidence="3 4">
    <name type="scientific">Eruca vesicaria subsp. sativa</name>
    <name type="common">Garden rocket</name>
    <name type="synonym">Eruca sativa</name>
    <dbReference type="NCBI Taxonomy" id="29727"/>
    <lineage>
        <taxon>Eukaryota</taxon>
        <taxon>Viridiplantae</taxon>
        <taxon>Streptophyta</taxon>
        <taxon>Embryophyta</taxon>
        <taxon>Tracheophyta</taxon>
        <taxon>Spermatophyta</taxon>
        <taxon>Magnoliopsida</taxon>
        <taxon>eudicotyledons</taxon>
        <taxon>Gunneridae</taxon>
        <taxon>Pentapetalae</taxon>
        <taxon>rosids</taxon>
        <taxon>malvids</taxon>
        <taxon>Brassicales</taxon>
        <taxon>Brassicaceae</taxon>
        <taxon>Brassiceae</taxon>
        <taxon>Eruca</taxon>
    </lineage>
</organism>
<dbReference type="SUPFAM" id="SSF49599">
    <property type="entry name" value="TRAF domain-like"/>
    <property type="match status" value="1"/>
</dbReference>
<evidence type="ECO:0000256" key="1">
    <source>
        <dbReference type="ARBA" id="ARBA00023054"/>
    </source>
</evidence>
<keyword evidence="4" id="KW-1185">Reference proteome</keyword>
<dbReference type="InterPro" id="IPR050804">
    <property type="entry name" value="MCC"/>
</dbReference>
<dbReference type="EMBL" id="CAKOAT010212599">
    <property type="protein sequence ID" value="CAH8355804.1"/>
    <property type="molecule type" value="Genomic_DNA"/>
</dbReference>
<dbReference type="CDD" id="cd00121">
    <property type="entry name" value="MATH"/>
    <property type="match status" value="1"/>
</dbReference>
<accession>A0ABC8KJP8</accession>
<dbReference type="Gene3D" id="2.60.210.10">
    <property type="entry name" value="Apoptosis, Tumor Necrosis Factor Receptor Associated Protein 2, Chain A"/>
    <property type="match status" value="1"/>
</dbReference>
<dbReference type="PANTHER" id="PTHR46236">
    <property type="entry name" value="TRAF-LIKE SUPERFAMILY PROTEIN"/>
    <property type="match status" value="1"/>
</dbReference>
<evidence type="ECO:0000313" key="3">
    <source>
        <dbReference type="EMBL" id="CAH8355804.1"/>
    </source>
</evidence>
<reference evidence="3 4" key="1">
    <citation type="submission" date="2022-03" db="EMBL/GenBank/DDBJ databases">
        <authorList>
            <person name="Macdonald S."/>
            <person name="Ahmed S."/>
            <person name="Newling K."/>
        </authorList>
    </citation>
    <scope>NUCLEOTIDE SEQUENCE [LARGE SCALE GENOMIC DNA]</scope>
</reference>
<dbReference type="Proteomes" id="UP001642260">
    <property type="component" value="Unassembled WGS sequence"/>
</dbReference>
<dbReference type="PANTHER" id="PTHR46236:SF29">
    <property type="entry name" value="MATH DOMAIN-CONTAINING PROTEIN"/>
    <property type="match status" value="1"/>
</dbReference>
<dbReference type="PROSITE" id="PS50144">
    <property type="entry name" value="MATH"/>
    <property type="match status" value="1"/>
</dbReference>
<dbReference type="InterPro" id="IPR002083">
    <property type="entry name" value="MATH/TRAF_dom"/>
</dbReference>
<evidence type="ECO:0000313" key="4">
    <source>
        <dbReference type="Proteomes" id="UP001642260"/>
    </source>
</evidence>
<feature type="domain" description="MATH" evidence="2">
    <location>
        <begin position="5"/>
        <end position="128"/>
    </location>
</feature>
<sequence>MWNEKPSFTFEIDNFWEKEGGIPSHVFVADGCEWFLNIWPKGHRLIGDHLAAYLYVANQQSLGTGWKRTASYYFTLNQSDKELCRSSVMPHNVFEARRPGSGVQIQNTLQLPKRETLKNERVTIQFYIKVVEAFDGQNLHVSEFVDFNGFQVPASQVIVQKFSLVSSDNLSETEIISAHSELSELMDVGFKLEWLKTKLEKISLKKRSDDDADDVTRVQQLEERVKILELMDLGTMKTKLEEVSLESKKADSDRSRVQQLEESFKNLELVVSDLRAELLKNKANSFDAEFLLVDEVCLM</sequence>
<name>A0ABC8KJP8_ERUVS</name>
<protein>
    <recommendedName>
        <fullName evidence="2">MATH domain-containing protein</fullName>
    </recommendedName>
</protein>
<keyword evidence="1" id="KW-0175">Coiled coil</keyword>